<proteinExistence type="predicted"/>
<evidence type="ECO:0000256" key="1">
    <source>
        <dbReference type="SAM" id="MobiDB-lite"/>
    </source>
</evidence>
<dbReference type="GO" id="GO:0003677">
    <property type="term" value="F:DNA binding"/>
    <property type="evidence" value="ECO:0007669"/>
    <property type="project" value="InterPro"/>
</dbReference>
<dbReference type="GO" id="GO:0004803">
    <property type="term" value="F:transposase activity"/>
    <property type="evidence" value="ECO:0007669"/>
    <property type="project" value="InterPro"/>
</dbReference>
<dbReference type="Proteomes" id="UP000813215">
    <property type="component" value="Unassembled WGS sequence"/>
</dbReference>
<accession>A0A9E3H6L9</accession>
<gene>
    <name evidence="2" type="ORF">KME28_05210</name>
</gene>
<evidence type="ECO:0000313" key="2">
    <source>
        <dbReference type="EMBL" id="MBW4431135.1"/>
    </source>
</evidence>
<evidence type="ECO:0000313" key="3">
    <source>
        <dbReference type="Proteomes" id="UP000813215"/>
    </source>
</evidence>
<comment type="caution">
    <text evidence="2">The sequence shown here is derived from an EMBL/GenBank/DDBJ whole genome shotgun (WGS) entry which is preliminary data.</text>
</comment>
<name>A0A9E3H6L9_9NOST</name>
<organism evidence="2 3">
    <name type="scientific">Pelatocladus maniniholoensis HA4357-MV3</name>
    <dbReference type="NCBI Taxonomy" id="1117104"/>
    <lineage>
        <taxon>Bacteria</taxon>
        <taxon>Bacillati</taxon>
        <taxon>Cyanobacteriota</taxon>
        <taxon>Cyanophyceae</taxon>
        <taxon>Nostocales</taxon>
        <taxon>Nostocaceae</taxon>
        <taxon>Pelatocladus</taxon>
    </lineage>
</organism>
<reference evidence="2" key="2">
    <citation type="journal article" date="2022" name="Microbiol. Resour. Announc.">
        <title>Metagenome Sequencing to Explore Phylogenomics of Terrestrial Cyanobacteria.</title>
        <authorList>
            <person name="Ward R.D."/>
            <person name="Stajich J.E."/>
            <person name="Johansen J.R."/>
            <person name="Huntemann M."/>
            <person name="Clum A."/>
            <person name="Foster B."/>
            <person name="Foster B."/>
            <person name="Roux S."/>
            <person name="Palaniappan K."/>
            <person name="Varghese N."/>
            <person name="Mukherjee S."/>
            <person name="Reddy T.B.K."/>
            <person name="Daum C."/>
            <person name="Copeland A."/>
            <person name="Chen I.A."/>
            <person name="Ivanova N.N."/>
            <person name="Kyrpides N.C."/>
            <person name="Shapiro N."/>
            <person name="Eloe-Fadrosh E.A."/>
            <person name="Pietrasiak N."/>
        </authorList>
    </citation>
    <scope>NUCLEOTIDE SEQUENCE</scope>
    <source>
        <strain evidence="2">HA4357-MV3</strain>
    </source>
</reference>
<dbReference type="GO" id="GO:0006313">
    <property type="term" value="P:DNA transposition"/>
    <property type="evidence" value="ECO:0007669"/>
    <property type="project" value="InterPro"/>
</dbReference>
<reference evidence="2" key="1">
    <citation type="submission" date="2021-05" db="EMBL/GenBank/DDBJ databases">
        <authorList>
            <person name="Pietrasiak N."/>
            <person name="Ward R."/>
            <person name="Stajich J.E."/>
            <person name="Kurbessoian T."/>
        </authorList>
    </citation>
    <scope>NUCLEOTIDE SEQUENCE</scope>
    <source>
        <strain evidence="2">HA4357-MV3</strain>
    </source>
</reference>
<dbReference type="AlphaFoldDB" id="A0A9E3H6L9"/>
<feature type="region of interest" description="Disordered" evidence="1">
    <location>
        <begin position="1"/>
        <end position="33"/>
    </location>
</feature>
<dbReference type="EMBL" id="JAHHHW010000053">
    <property type="protein sequence ID" value="MBW4431135.1"/>
    <property type="molecule type" value="Genomic_DNA"/>
</dbReference>
<sequence length="75" mass="8648">MTLISKNPAENYETGISTNAAEHHNIGKRKTQRIKQMRLRTRIKRLARKTIGSVTKILSARHLQIKKIPALFIRT</sequence>
<dbReference type="InterPro" id="IPR005063">
    <property type="entry name" value="Transposase_27"/>
</dbReference>
<dbReference type="Pfam" id="PF03400">
    <property type="entry name" value="DDE_Tnp_IS1"/>
    <property type="match status" value="1"/>
</dbReference>
<protein>
    <submittedName>
        <fullName evidence="2">IS1 family transposase</fullName>
    </submittedName>
</protein>